<dbReference type="Pfam" id="PF02045">
    <property type="entry name" value="CBFB_NFYA"/>
    <property type="match status" value="1"/>
</dbReference>
<evidence type="ECO:0000256" key="5">
    <source>
        <dbReference type="ARBA" id="ARBA00023242"/>
    </source>
</evidence>
<dbReference type="OrthoDB" id="1097733at2759"/>
<keyword evidence="4 6" id="KW-0804">Transcription</keyword>
<keyword evidence="9" id="KW-1185">Reference proteome</keyword>
<evidence type="ECO:0000313" key="8">
    <source>
        <dbReference type="EMBL" id="EEF38283.1"/>
    </source>
</evidence>
<dbReference type="FunCoup" id="B9SDK4">
    <property type="interactions" value="117"/>
</dbReference>
<evidence type="ECO:0000256" key="3">
    <source>
        <dbReference type="ARBA" id="ARBA00023125"/>
    </source>
</evidence>
<evidence type="ECO:0000256" key="2">
    <source>
        <dbReference type="ARBA" id="ARBA00023015"/>
    </source>
</evidence>
<dbReference type="InParanoid" id="B9SDK4"/>
<dbReference type="eggNOG" id="KOG1561">
    <property type="taxonomic scope" value="Eukaryota"/>
</dbReference>
<evidence type="ECO:0000256" key="4">
    <source>
        <dbReference type="ARBA" id="ARBA00023163"/>
    </source>
</evidence>
<dbReference type="PANTHER" id="PTHR12632">
    <property type="entry name" value="TRANSCRIPTION FACTOR NF-Y ALPHA-RELATED"/>
    <property type="match status" value="1"/>
</dbReference>
<protein>
    <recommendedName>
        <fullName evidence="6">Nuclear transcription factor Y subunit</fullName>
    </recommendedName>
</protein>
<dbReference type="KEGG" id="rcu:8259768"/>
<evidence type="ECO:0000256" key="7">
    <source>
        <dbReference type="SAM" id="MobiDB-lite"/>
    </source>
</evidence>
<dbReference type="InterPro" id="IPR001289">
    <property type="entry name" value="NFYA"/>
</dbReference>
<keyword evidence="3 6" id="KW-0238">DNA-binding</keyword>
<gene>
    <name evidence="8" type="ORF">RCOM_0420390</name>
</gene>
<evidence type="ECO:0000256" key="6">
    <source>
        <dbReference type="RuleBase" id="RU367155"/>
    </source>
</evidence>
<dbReference type="STRING" id="3988.B9SDK4"/>
<dbReference type="AlphaFoldDB" id="B9SDK4"/>
<organism evidence="8 9">
    <name type="scientific">Ricinus communis</name>
    <name type="common">Castor bean</name>
    <dbReference type="NCBI Taxonomy" id="3988"/>
    <lineage>
        <taxon>Eukaryota</taxon>
        <taxon>Viridiplantae</taxon>
        <taxon>Streptophyta</taxon>
        <taxon>Embryophyta</taxon>
        <taxon>Tracheophyta</taxon>
        <taxon>Spermatophyta</taxon>
        <taxon>Magnoliopsida</taxon>
        <taxon>eudicotyledons</taxon>
        <taxon>Gunneridae</taxon>
        <taxon>Pentapetalae</taxon>
        <taxon>rosids</taxon>
        <taxon>fabids</taxon>
        <taxon>Malpighiales</taxon>
        <taxon>Euphorbiaceae</taxon>
        <taxon>Acalyphoideae</taxon>
        <taxon>Acalypheae</taxon>
        <taxon>Ricinus</taxon>
    </lineage>
</organism>
<dbReference type="GO" id="GO:0000981">
    <property type="term" value="F:DNA-binding transcription factor activity, RNA polymerase II-specific"/>
    <property type="evidence" value="ECO:0000318"/>
    <property type="project" value="GO_Central"/>
</dbReference>
<comment type="subunit">
    <text evidence="6">Heterotrimer.</text>
</comment>
<dbReference type="PRINTS" id="PR00616">
    <property type="entry name" value="CCAATSUBUNTB"/>
</dbReference>
<comment type="similarity">
    <text evidence="6">Belongs to the NFYA/HAP2 subunit family.</text>
</comment>
<dbReference type="SMART" id="SM00521">
    <property type="entry name" value="CBF"/>
    <property type="match status" value="1"/>
</dbReference>
<comment type="function">
    <text evidence="6">Component of the sequence-specific heterotrimeric transcription factor (NF-Y) which specifically recognizes a 5'-CCAAT-3' box motif found in the promoters of its target genes.</text>
</comment>
<evidence type="ECO:0000313" key="9">
    <source>
        <dbReference type="Proteomes" id="UP000008311"/>
    </source>
</evidence>
<reference evidence="9" key="1">
    <citation type="journal article" date="2010" name="Nat. Biotechnol.">
        <title>Draft genome sequence of the oilseed species Ricinus communis.</title>
        <authorList>
            <person name="Chan A.P."/>
            <person name="Crabtree J."/>
            <person name="Zhao Q."/>
            <person name="Lorenzi H."/>
            <person name="Orvis J."/>
            <person name="Puiu D."/>
            <person name="Melake-Berhan A."/>
            <person name="Jones K.M."/>
            <person name="Redman J."/>
            <person name="Chen G."/>
            <person name="Cahoon E.B."/>
            <person name="Gedil M."/>
            <person name="Stanke M."/>
            <person name="Haas B.J."/>
            <person name="Wortman J.R."/>
            <person name="Fraser-Liggett C.M."/>
            <person name="Ravel J."/>
            <person name="Rabinowicz P.D."/>
        </authorList>
    </citation>
    <scope>NUCLEOTIDE SEQUENCE [LARGE SCALE GENOMIC DNA]</scope>
    <source>
        <strain evidence="9">cv. Hale</strain>
    </source>
</reference>
<name>B9SDK4_RICCO</name>
<dbReference type="EMBL" id="EQ973928">
    <property type="protein sequence ID" value="EEF38283.1"/>
    <property type="molecule type" value="Genomic_DNA"/>
</dbReference>
<feature type="region of interest" description="Disordered" evidence="7">
    <location>
        <begin position="234"/>
        <end position="261"/>
    </location>
</feature>
<feature type="compositionally biased region" description="Polar residues" evidence="7">
    <location>
        <begin position="234"/>
        <end position="244"/>
    </location>
</feature>
<dbReference type="Gene3D" id="6.10.250.2430">
    <property type="match status" value="1"/>
</dbReference>
<dbReference type="GO" id="GO:0005634">
    <property type="term" value="C:nucleus"/>
    <property type="evidence" value="ECO:0007669"/>
    <property type="project" value="UniProtKB-SubCell"/>
</dbReference>
<dbReference type="GO" id="GO:0006357">
    <property type="term" value="P:regulation of transcription by RNA polymerase II"/>
    <property type="evidence" value="ECO:0000318"/>
    <property type="project" value="GO_Central"/>
</dbReference>
<accession>B9SDK4</accession>
<dbReference type="Proteomes" id="UP000008311">
    <property type="component" value="Unassembled WGS sequence"/>
</dbReference>
<dbReference type="PROSITE" id="PS51152">
    <property type="entry name" value="NFYA_HAP2_2"/>
    <property type="match status" value="1"/>
</dbReference>
<sequence>MAVKTLYFKEHEGTVHNPIGQLSSVPSMPWWSSFGPQSVYGEPYDLLKPSTMENPIGGDRVTAVKQVRPDTRQDLDKGNTIHFTVFRGDCKISSEGQKPPQTAISLQTALPEHRALIDLGFGQPVVDQCYGLYAAYGSQIPGRVMLPMNMTTDDDGPIFVNPKQYHGIIRRRKSRAKAELENRPIRKRKPYMHLSRHLHAMRRPRGTGGRFLNSGNGKGGAVAKKAYDVEISQPTGSHSSEVLQSDSGGTNGGGSNLSGSEVTSMYSKRDLDHFSINLLGPPVHSFSVMMDNGHSIVMPSKWVAAAEDCCNLKV</sequence>
<keyword evidence="2 6" id="KW-0805">Transcription regulation</keyword>
<comment type="subcellular location">
    <subcellularLocation>
        <location evidence="1 6">Nucleus</location>
    </subcellularLocation>
</comment>
<proteinExistence type="inferred from homology"/>
<evidence type="ECO:0000256" key="1">
    <source>
        <dbReference type="ARBA" id="ARBA00004123"/>
    </source>
</evidence>
<keyword evidence="5 6" id="KW-0539">Nucleus</keyword>
<dbReference type="GO" id="GO:0003677">
    <property type="term" value="F:DNA binding"/>
    <property type="evidence" value="ECO:0007669"/>
    <property type="project" value="UniProtKB-KW"/>
</dbReference>